<organism evidence="2 3">
    <name type="scientific">Porphyromonas canoris</name>
    <dbReference type="NCBI Taxonomy" id="36875"/>
    <lineage>
        <taxon>Bacteria</taxon>
        <taxon>Pseudomonadati</taxon>
        <taxon>Bacteroidota</taxon>
        <taxon>Bacteroidia</taxon>
        <taxon>Bacteroidales</taxon>
        <taxon>Porphyromonadaceae</taxon>
        <taxon>Porphyromonas</taxon>
    </lineage>
</organism>
<feature type="signal peptide" evidence="1">
    <location>
        <begin position="1"/>
        <end position="26"/>
    </location>
</feature>
<keyword evidence="1" id="KW-0732">Signal</keyword>
<evidence type="ECO:0008006" key="4">
    <source>
        <dbReference type="Google" id="ProtNLM"/>
    </source>
</evidence>
<proteinExistence type="predicted"/>
<accession>A0ABR4XKK6</accession>
<dbReference type="Proteomes" id="UP000030101">
    <property type="component" value="Unassembled WGS sequence"/>
</dbReference>
<dbReference type="RefSeq" id="WP_036791780.1">
    <property type="nucleotide sequence ID" value="NZ_JQZV01000013.1"/>
</dbReference>
<reference evidence="2 3" key="1">
    <citation type="submission" date="2014-08" db="EMBL/GenBank/DDBJ databases">
        <title>Porphyromonas canoris strain:OH2762 Genome sequencing.</title>
        <authorList>
            <person name="Wallis C."/>
            <person name="Deusch O."/>
            <person name="O'Flynn C."/>
            <person name="Davis I."/>
            <person name="Jospin G."/>
            <person name="Darling A.E."/>
            <person name="Coil D.A."/>
            <person name="Alexiev A."/>
            <person name="Horsfall A."/>
            <person name="Kirkwood N."/>
            <person name="Harris S."/>
            <person name="Eisen J.A."/>
        </authorList>
    </citation>
    <scope>NUCLEOTIDE SEQUENCE [LARGE SCALE GENOMIC DNA]</scope>
    <source>
        <strain evidence="3">COT-108 OH2762</strain>
    </source>
</reference>
<keyword evidence="3" id="KW-1185">Reference proteome</keyword>
<dbReference type="Gene3D" id="2.40.160.60">
    <property type="entry name" value="Outer membrane protein transport protein (OMPP1/FadL/TodX)"/>
    <property type="match status" value="1"/>
</dbReference>
<sequence>MYRKIVQRLAAMFAVAMVCFVGVAKAQNIETSPLSRYGYGSLVDPSPVSYRGMGGVGIGLRQDGMINFKNPAAFSVVDSLSFVFDIGLTSNYKMFRENQLKKSTFQANIDYLAFQMSLFNSVGLSLGVIPYSRVGYLAQTSGDIEGFPNATYKQTFKGEGSLQNAYMGVGFKLFEKLSLGAKVNYLFGSTIHEVLSQPNSSLINTRFVRETWHTSTWSAAFGAQYHHRTKEWESVLGATFSPSLGHRPKMVLFEDRDFGKVLTPDVTTKEESYVGKLPMEIGVGGSFNYKNKLLTALDVKYTNWESVPNLFEKQNVSYKDAWQVALGASYTPNPFSRTYSDNIVYRAGLNYATPYIQHHKWGQSSTLGLSLGLGLPVYVNDERASLLNLSLEYVKSLNDKQAILKEDAIKLSVSINFSETWFRKLKIY</sequence>
<protein>
    <recommendedName>
        <fullName evidence="4">Long-chain fatty acid transport protein</fullName>
    </recommendedName>
</protein>
<evidence type="ECO:0000256" key="1">
    <source>
        <dbReference type="SAM" id="SignalP"/>
    </source>
</evidence>
<gene>
    <name evidence="2" type="ORF">HQ43_08075</name>
</gene>
<dbReference type="SUPFAM" id="SSF56935">
    <property type="entry name" value="Porins"/>
    <property type="match status" value="1"/>
</dbReference>
<evidence type="ECO:0000313" key="3">
    <source>
        <dbReference type="Proteomes" id="UP000030101"/>
    </source>
</evidence>
<dbReference type="EMBL" id="JQZV01000013">
    <property type="protein sequence ID" value="KGN91994.1"/>
    <property type="molecule type" value="Genomic_DNA"/>
</dbReference>
<evidence type="ECO:0000313" key="2">
    <source>
        <dbReference type="EMBL" id="KGN91994.1"/>
    </source>
</evidence>
<comment type="caution">
    <text evidence="2">The sequence shown here is derived from an EMBL/GenBank/DDBJ whole genome shotgun (WGS) entry which is preliminary data.</text>
</comment>
<name>A0ABR4XKK6_9PORP</name>
<feature type="chain" id="PRO_5045871957" description="Long-chain fatty acid transport protein" evidence="1">
    <location>
        <begin position="27"/>
        <end position="428"/>
    </location>
</feature>